<dbReference type="EMBL" id="SUNJ01014367">
    <property type="protein sequence ID" value="TPP56532.1"/>
    <property type="molecule type" value="Genomic_DNA"/>
</dbReference>
<keyword evidence="7" id="KW-0851">Voltage-gated channel</keyword>
<dbReference type="PANTHER" id="PTHR45628">
    <property type="entry name" value="VOLTAGE-DEPENDENT CALCIUM CHANNEL TYPE A SUBUNIT ALPHA-1"/>
    <property type="match status" value="1"/>
</dbReference>
<keyword evidence="3" id="KW-0109">Calcium transport</keyword>
<evidence type="ECO:0000256" key="12">
    <source>
        <dbReference type="ARBA" id="ARBA00023303"/>
    </source>
</evidence>
<evidence type="ECO:0000256" key="7">
    <source>
        <dbReference type="ARBA" id="ARBA00022882"/>
    </source>
</evidence>
<dbReference type="InterPro" id="IPR005821">
    <property type="entry name" value="Ion_trans_dom"/>
</dbReference>
<evidence type="ECO:0000259" key="14">
    <source>
        <dbReference type="Pfam" id="PF00520"/>
    </source>
</evidence>
<dbReference type="GO" id="GO:0098703">
    <property type="term" value="P:calcium ion import across plasma membrane"/>
    <property type="evidence" value="ECO:0007669"/>
    <property type="project" value="TreeGrafter"/>
</dbReference>
<feature type="transmembrane region" description="Helical" evidence="13">
    <location>
        <begin position="6"/>
        <end position="27"/>
    </location>
</feature>
<keyword evidence="11" id="KW-0325">Glycoprotein</keyword>
<dbReference type="Gene3D" id="1.10.287.70">
    <property type="match status" value="1"/>
</dbReference>
<keyword evidence="12" id="KW-0407">Ion channel</keyword>
<dbReference type="GO" id="GO:0045202">
    <property type="term" value="C:synapse"/>
    <property type="evidence" value="ECO:0007669"/>
    <property type="project" value="GOC"/>
</dbReference>
<keyword evidence="5 13" id="KW-0812">Transmembrane</keyword>
<dbReference type="Proteomes" id="UP000316759">
    <property type="component" value="Unassembled WGS sequence"/>
</dbReference>
<gene>
    <name evidence="15" type="ORF">FGIG_10535</name>
</gene>
<dbReference type="GO" id="GO:0007268">
    <property type="term" value="P:chemical synaptic transmission"/>
    <property type="evidence" value="ECO:0007669"/>
    <property type="project" value="TreeGrafter"/>
</dbReference>
<keyword evidence="6" id="KW-0106">Calcium</keyword>
<evidence type="ECO:0000256" key="2">
    <source>
        <dbReference type="ARBA" id="ARBA00022448"/>
    </source>
</evidence>
<organism evidence="15 16">
    <name type="scientific">Fasciola gigantica</name>
    <name type="common">Giant liver fluke</name>
    <dbReference type="NCBI Taxonomy" id="46835"/>
    <lineage>
        <taxon>Eukaryota</taxon>
        <taxon>Metazoa</taxon>
        <taxon>Spiralia</taxon>
        <taxon>Lophotrochozoa</taxon>
        <taxon>Platyhelminthes</taxon>
        <taxon>Trematoda</taxon>
        <taxon>Digenea</taxon>
        <taxon>Plagiorchiida</taxon>
        <taxon>Echinostomata</taxon>
        <taxon>Echinostomatoidea</taxon>
        <taxon>Fasciolidae</taxon>
        <taxon>Fasciola</taxon>
    </lineage>
</organism>
<dbReference type="Pfam" id="PF00520">
    <property type="entry name" value="Ion_trans"/>
    <property type="match status" value="1"/>
</dbReference>
<keyword evidence="8 13" id="KW-1133">Transmembrane helix</keyword>
<sequence>MIPGLYTNSFLLSPSSCVSFSFSGLQIVLKSIIRAMAPLLQISLLVLFAITIFAIIGLEFYSGGFHMTCFSVCKCRDTQVFSFHPFQCVFHFRQPRHVAYFTTKSTKFGTLQSSKWNIHQLRWYPPRRVRLPTRLYLQRLLGGTELRLCGKGHLQQVYH</sequence>
<dbReference type="AlphaFoldDB" id="A0A504Y522"/>
<keyword evidence="9" id="KW-0406">Ion transport</keyword>
<keyword evidence="10 13" id="KW-0472">Membrane</keyword>
<name>A0A504Y522_FASGI</name>
<comment type="subcellular location">
    <subcellularLocation>
        <location evidence="1">Membrane</location>
        <topology evidence="1">Multi-pass membrane protein</topology>
    </subcellularLocation>
</comment>
<evidence type="ECO:0000256" key="9">
    <source>
        <dbReference type="ARBA" id="ARBA00023065"/>
    </source>
</evidence>
<dbReference type="GO" id="GO:0005891">
    <property type="term" value="C:voltage-gated calcium channel complex"/>
    <property type="evidence" value="ECO:0007669"/>
    <property type="project" value="TreeGrafter"/>
</dbReference>
<dbReference type="PANTHER" id="PTHR45628:SF7">
    <property type="entry name" value="VOLTAGE-DEPENDENT CALCIUM CHANNEL TYPE A SUBUNIT ALPHA-1"/>
    <property type="match status" value="1"/>
</dbReference>
<keyword evidence="4" id="KW-0107">Calcium channel</keyword>
<evidence type="ECO:0000256" key="6">
    <source>
        <dbReference type="ARBA" id="ARBA00022837"/>
    </source>
</evidence>
<evidence type="ECO:0000256" key="5">
    <source>
        <dbReference type="ARBA" id="ARBA00022692"/>
    </source>
</evidence>
<evidence type="ECO:0000256" key="4">
    <source>
        <dbReference type="ARBA" id="ARBA00022673"/>
    </source>
</evidence>
<keyword evidence="16" id="KW-1185">Reference proteome</keyword>
<keyword evidence="2" id="KW-0813">Transport</keyword>
<reference evidence="15 16" key="1">
    <citation type="submission" date="2019-04" db="EMBL/GenBank/DDBJ databases">
        <title>Annotation for the trematode Fasciola gigantica.</title>
        <authorList>
            <person name="Choi Y.-J."/>
        </authorList>
    </citation>
    <scope>NUCLEOTIDE SEQUENCE [LARGE SCALE GENOMIC DNA]</scope>
    <source>
        <strain evidence="15">Uganda_cow_1</strain>
    </source>
</reference>
<evidence type="ECO:0000313" key="15">
    <source>
        <dbReference type="EMBL" id="TPP56532.1"/>
    </source>
</evidence>
<evidence type="ECO:0000313" key="16">
    <source>
        <dbReference type="Proteomes" id="UP000316759"/>
    </source>
</evidence>
<accession>A0A504Y522</accession>
<evidence type="ECO:0000256" key="13">
    <source>
        <dbReference type="SAM" id="Phobius"/>
    </source>
</evidence>
<feature type="transmembrane region" description="Helical" evidence="13">
    <location>
        <begin position="39"/>
        <end position="61"/>
    </location>
</feature>
<evidence type="ECO:0000256" key="1">
    <source>
        <dbReference type="ARBA" id="ARBA00004141"/>
    </source>
</evidence>
<dbReference type="GO" id="GO:0008331">
    <property type="term" value="F:high voltage-gated calcium channel activity"/>
    <property type="evidence" value="ECO:0007669"/>
    <property type="project" value="TreeGrafter"/>
</dbReference>
<proteinExistence type="predicted"/>
<evidence type="ECO:0000256" key="8">
    <source>
        <dbReference type="ARBA" id="ARBA00022989"/>
    </source>
</evidence>
<dbReference type="STRING" id="46835.A0A504Y522"/>
<protein>
    <submittedName>
        <fullName evidence="15">Voltage-dependent calcium channel type A subunit alpha-1</fullName>
    </submittedName>
</protein>
<evidence type="ECO:0000256" key="11">
    <source>
        <dbReference type="ARBA" id="ARBA00023180"/>
    </source>
</evidence>
<evidence type="ECO:0000256" key="3">
    <source>
        <dbReference type="ARBA" id="ARBA00022568"/>
    </source>
</evidence>
<feature type="domain" description="Ion transport" evidence="14">
    <location>
        <begin position="21"/>
        <end position="84"/>
    </location>
</feature>
<evidence type="ECO:0000256" key="10">
    <source>
        <dbReference type="ARBA" id="ARBA00023136"/>
    </source>
</evidence>
<dbReference type="OrthoDB" id="431720at2759"/>
<comment type="caution">
    <text evidence="15">The sequence shown here is derived from an EMBL/GenBank/DDBJ whole genome shotgun (WGS) entry which is preliminary data.</text>
</comment>
<dbReference type="InterPro" id="IPR050599">
    <property type="entry name" value="VDCC_alpha-1_subunit"/>
</dbReference>